<keyword evidence="21" id="KW-1185">Reference proteome</keyword>
<keyword evidence="6" id="KW-0808">Transferase</keyword>
<dbReference type="PROSITE" id="PS50109">
    <property type="entry name" value="HIS_KIN"/>
    <property type="match status" value="1"/>
</dbReference>
<keyword evidence="9" id="KW-0418">Kinase</keyword>
<feature type="domain" description="Histidine kinase" evidence="17">
    <location>
        <begin position="674"/>
        <end position="892"/>
    </location>
</feature>
<evidence type="ECO:0000256" key="14">
    <source>
        <dbReference type="ARBA" id="ARBA00059827"/>
    </source>
</evidence>
<sequence>MTTENGHLISPLLSPQRLAMIFGLALMYFLAGRLGLLLAIPPGYATAIFPPAGFALAALLLYGNRIWPGVLLGSFALNLSMAPHFQNVFSHTGLVALSIAIGATMQGLFGAALIRRFVGFPTPLAEEWEIFKFFMLGGPVSCLVNSVIGTSTLMAAGAITADAFAFNWWTWWVGDVIGVFIATPLVFIALAKPRLLWKQRVLSVALPLLLTLAVVITLFVHASSWESQQQHADFRDETKNVATALHSDLQVYLAILASIERHFVASGGEVSRQQFSIFVDEALGRHPGLQALEWLPVIKEVDRAGFELALQNEGFSGFQLLDRNMSSKVIPAIKAAEYVPVAYVEPFKGNESALGYNVASNPVRLDALVRARDTGHAVATGRIKLVQDTSDQFGFLIFLPVYDRIGKLTNAAERAQHIQGYAAAVLRVGDMLGVHAKGLASRDIALRVIDEAAPDASLQVLYQSPNWGEATAQSALGHSSNLEIGGRTWRIEFMPLPHYLVMHRAWQAWATLAGGLLFTGMLGALLLLITGHTGKVQKIVDERTNELRIILDNVVDGIVTIDQSGRVQSFNRAAETIFGYQANEIIGKIFKVLMPEQFHEEYDDYLDNFRKTGTTRISGKVREMVGQRKDGSAFPIDLAVSHSFHHEQPLFICVVRDITERKRIDRMKSEFVSTVSHELRTPLTSISGALGLLAGGALNGNPEQVKQMVDLAHKNSLRLASLINDLLDMDKLVAGKMKLELTEQPLMPLVEQTIEAIHAYGEKYQVNFKLVSREEVEVRVEGSRLIQVLNNFLSNAAKFSPRGGEVEIAVRKAGDAVRVEVTDHGEGVPAAFRERIFQKFSQADSSDTRQKGGTGLGLAISKELMEGMHGVVGFESEEGQGACFYFELPISTGKG</sequence>
<accession>A0A4R3XTX2</accession>
<dbReference type="Gene3D" id="1.10.287.130">
    <property type="match status" value="1"/>
</dbReference>
<dbReference type="EC" id="2.7.13.3" evidence="3"/>
<dbReference type="AlphaFoldDB" id="A0A4R3XTX2"/>
<keyword evidence="5" id="KW-0597">Phosphoprotein</keyword>
<dbReference type="CDD" id="cd16922">
    <property type="entry name" value="HATPase_EvgS-ArcB-TorS-like"/>
    <property type="match status" value="1"/>
</dbReference>
<name>A0A4R3XTX2_9PROT</name>
<dbReference type="SMART" id="SM00388">
    <property type="entry name" value="HisKA"/>
    <property type="match status" value="1"/>
</dbReference>
<dbReference type="InterPro" id="IPR006189">
    <property type="entry name" value="CHASE_dom"/>
</dbReference>
<dbReference type="OrthoDB" id="5290456at2"/>
<feature type="domain" description="PAS" evidence="18">
    <location>
        <begin position="543"/>
        <end position="596"/>
    </location>
</feature>
<evidence type="ECO:0000256" key="11">
    <source>
        <dbReference type="ARBA" id="ARBA00022989"/>
    </source>
</evidence>
<evidence type="ECO:0000259" key="18">
    <source>
        <dbReference type="PROSITE" id="PS50112"/>
    </source>
</evidence>
<protein>
    <recommendedName>
        <fullName evidence="15">Sensor protein FixL</fullName>
        <ecNumber evidence="3">2.7.13.3</ecNumber>
    </recommendedName>
</protein>
<dbReference type="CDD" id="cd00130">
    <property type="entry name" value="PAS"/>
    <property type="match status" value="1"/>
</dbReference>
<evidence type="ECO:0000256" key="4">
    <source>
        <dbReference type="ARBA" id="ARBA00022475"/>
    </source>
</evidence>
<keyword evidence="10" id="KW-0067">ATP-binding</keyword>
<dbReference type="InterPro" id="IPR003661">
    <property type="entry name" value="HisK_dim/P_dom"/>
</dbReference>
<keyword evidence="4" id="KW-1003">Cell membrane</keyword>
<dbReference type="SUPFAM" id="SSF47384">
    <property type="entry name" value="Homodimeric domain of signal transducing histidine kinase"/>
    <property type="match status" value="1"/>
</dbReference>
<dbReference type="GO" id="GO:0009927">
    <property type="term" value="F:histidine phosphotransfer kinase activity"/>
    <property type="evidence" value="ECO:0007669"/>
    <property type="project" value="TreeGrafter"/>
</dbReference>
<evidence type="ECO:0000256" key="9">
    <source>
        <dbReference type="ARBA" id="ARBA00022777"/>
    </source>
</evidence>
<dbReference type="PROSITE" id="PS50839">
    <property type="entry name" value="CHASE"/>
    <property type="match status" value="1"/>
</dbReference>
<dbReference type="Pfam" id="PF00512">
    <property type="entry name" value="HisKA"/>
    <property type="match status" value="1"/>
</dbReference>
<dbReference type="SMART" id="SM01079">
    <property type="entry name" value="CHASE"/>
    <property type="match status" value="1"/>
</dbReference>
<dbReference type="InterPro" id="IPR003594">
    <property type="entry name" value="HATPase_dom"/>
</dbReference>
<feature type="transmembrane region" description="Helical" evidence="16">
    <location>
        <begin position="202"/>
        <end position="222"/>
    </location>
</feature>
<dbReference type="Gene3D" id="3.30.450.20">
    <property type="entry name" value="PAS domain"/>
    <property type="match status" value="1"/>
</dbReference>
<evidence type="ECO:0000256" key="3">
    <source>
        <dbReference type="ARBA" id="ARBA00012438"/>
    </source>
</evidence>
<dbReference type="PROSITE" id="PS50112">
    <property type="entry name" value="PAS"/>
    <property type="match status" value="1"/>
</dbReference>
<feature type="transmembrane region" description="Helical" evidence="16">
    <location>
        <begin position="20"/>
        <end position="40"/>
    </location>
</feature>
<keyword evidence="11 16" id="KW-1133">Transmembrane helix</keyword>
<dbReference type="PANTHER" id="PTHR43047">
    <property type="entry name" value="TWO-COMPONENT HISTIDINE PROTEIN KINASE"/>
    <property type="match status" value="1"/>
</dbReference>
<evidence type="ECO:0000256" key="7">
    <source>
        <dbReference type="ARBA" id="ARBA00022692"/>
    </source>
</evidence>
<dbReference type="Pfam" id="PF05231">
    <property type="entry name" value="MASE1"/>
    <property type="match status" value="1"/>
</dbReference>
<evidence type="ECO:0000256" key="12">
    <source>
        <dbReference type="ARBA" id="ARBA00023012"/>
    </source>
</evidence>
<dbReference type="Gene3D" id="3.30.565.10">
    <property type="entry name" value="Histidine kinase-like ATPase, C-terminal domain"/>
    <property type="match status" value="1"/>
</dbReference>
<comment type="catalytic activity">
    <reaction evidence="1">
        <text>ATP + protein L-histidine = ADP + protein N-phospho-L-histidine.</text>
        <dbReference type="EC" id="2.7.13.3"/>
    </reaction>
</comment>
<gene>
    <name evidence="20" type="ORF">EDC63_12254</name>
</gene>
<evidence type="ECO:0000313" key="21">
    <source>
        <dbReference type="Proteomes" id="UP000295367"/>
    </source>
</evidence>
<dbReference type="InterPro" id="IPR042240">
    <property type="entry name" value="CHASE_sf"/>
</dbReference>
<evidence type="ECO:0000259" key="19">
    <source>
        <dbReference type="PROSITE" id="PS50839"/>
    </source>
</evidence>
<dbReference type="InterPro" id="IPR036097">
    <property type="entry name" value="HisK_dim/P_sf"/>
</dbReference>
<evidence type="ECO:0000256" key="6">
    <source>
        <dbReference type="ARBA" id="ARBA00022679"/>
    </source>
</evidence>
<feature type="transmembrane region" description="Helical" evidence="16">
    <location>
        <begin position="171"/>
        <end position="190"/>
    </location>
</feature>
<feature type="transmembrane region" description="Helical" evidence="16">
    <location>
        <begin position="506"/>
        <end position="529"/>
    </location>
</feature>
<dbReference type="PANTHER" id="PTHR43047:SF72">
    <property type="entry name" value="OSMOSENSING HISTIDINE PROTEIN KINASE SLN1"/>
    <property type="match status" value="1"/>
</dbReference>
<dbReference type="Pfam" id="PF02518">
    <property type="entry name" value="HATPase_c"/>
    <property type="match status" value="1"/>
</dbReference>
<evidence type="ECO:0000256" key="2">
    <source>
        <dbReference type="ARBA" id="ARBA00004429"/>
    </source>
</evidence>
<dbReference type="InterPro" id="IPR004358">
    <property type="entry name" value="Sig_transdc_His_kin-like_C"/>
</dbReference>
<dbReference type="NCBIfam" id="TIGR00229">
    <property type="entry name" value="sensory_box"/>
    <property type="match status" value="1"/>
</dbReference>
<dbReference type="FunFam" id="3.30.450.20:FF:000060">
    <property type="entry name" value="Sensor protein FixL"/>
    <property type="match status" value="1"/>
</dbReference>
<dbReference type="Gene3D" id="3.30.450.350">
    <property type="entry name" value="CHASE domain"/>
    <property type="match status" value="1"/>
</dbReference>
<feature type="transmembrane region" description="Helical" evidence="16">
    <location>
        <begin position="88"/>
        <end position="113"/>
    </location>
</feature>
<dbReference type="Proteomes" id="UP000295367">
    <property type="component" value="Unassembled WGS sequence"/>
</dbReference>
<dbReference type="GO" id="GO:0005886">
    <property type="term" value="C:plasma membrane"/>
    <property type="evidence" value="ECO:0007669"/>
    <property type="project" value="UniProtKB-SubCell"/>
</dbReference>
<keyword evidence="12" id="KW-0902">Two-component regulatory system</keyword>
<evidence type="ECO:0000256" key="15">
    <source>
        <dbReference type="ARBA" id="ARBA00070616"/>
    </source>
</evidence>
<evidence type="ECO:0000256" key="13">
    <source>
        <dbReference type="ARBA" id="ARBA00023136"/>
    </source>
</evidence>
<dbReference type="Pfam" id="PF03924">
    <property type="entry name" value="CHASE"/>
    <property type="match status" value="1"/>
</dbReference>
<evidence type="ECO:0000256" key="8">
    <source>
        <dbReference type="ARBA" id="ARBA00022741"/>
    </source>
</evidence>
<dbReference type="SMART" id="SM00387">
    <property type="entry name" value="HATPase_c"/>
    <property type="match status" value="1"/>
</dbReference>
<dbReference type="Pfam" id="PF13426">
    <property type="entry name" value="PAS_9"/>
    <property type="match status" value="1"/>
</dbReference>
<dbReference type="CDD" id="cd00082">
    <property type="entry name" value="HisKA"/>
    <property type="match status" value="1"/>
</dbReference>
<feature type="transmembrane region" description="Helical" evidence="16">
    <location>
        <begin position="47"/>
        <end position="68"/>
    </location>
</feature>
<dbReference type="RefSeq" id="WP_132920956.1">
    <property type="nucleotide sequence ID" value="NZ_SMCO01000022.1"/>
</dbReference>
<keyword evidence="13 16" id="KW-0472">Membrane</keyword>
<dbReference type="GO" id="GO:0005524">
    <property type="term" value="F:ATP binding"/>
    <property type="evidence" value="ECO:0007669"/>
    <property type="project" value="UniProtKB-KW"/>
</dbReference>
<dbReference type="PRINTS" id="PR00344">
    <property type="entry name" value="BCTRLSENSOR"/>
</dbReference>
<organism evidence="20 21">
    <name type="scientific">Sulfurirhabdus autotrophica</name>
    <dbReference type="NCBI Taxonomy" id="1706046"/>
    <lineage>
        <taxon>Bacteria</taxon>
        <taxon>Pseudomonadati</taxon>
        <taxon>Pseudomonadota</taxon>
        <taxon>Betaproteobacteria</taxon>
        <taxon>Nitrosomonadales</taxon>
        <taxon>Sulfuricellaceae</taxon>
        <taxon>Sulfurirhabdus</taxon>
    </lineage>
</organism>
<evidence type="ECO:0000259" key="17">
    <source>
        <dbReference type="PROSITE" id="PS50109"/>
    </source>
</evidence>
<evidence type="ECO:0000256" key="10">
    <source>
        <dbReference type="ARBA" id="ARBA00022840"/>
    </source>
</evidence>
<dbReference type="GO" id="GO:0000155">
    <property type="term" value="F:phosphorelay sensor kinase activity"/>
    <property type="evidence" value="ECO:0007669"/>
    <property type="project" value="InterPro"/>
</dbReference>
<reference evidence="20 21" key="1">
    <citation type="submission" date="2019-03" db="EMBL/GenBank/DDBJ databases">
        <title>Genomic Encyclopedia of Type Strains, Phase IV (KMG-IV): sequencing the most valuable type-strain genomes for metagenomic binning, comparative biology and taxonomic classification.</title>
        <authorList>
            <person name="Goeker M."/>
        </authorList>
    </citation>
    <scope>NUCLEOTIDE SEQUENCE [LARGE SCALE GENOMIC DNA]</scope>
    <source>
        <strain evidence="20 21">DSM 100309</strain>
    </source>
</reference>
<comment type="caution">
    <text evidence="20">The sequence shown here is derived from an EMBL/GenBank/DDBJ whole genome shotgun (WGS) entry which is preliminary data.</text>
</comment>
<dbReference type="InterPro" id="IPR035965">
    <property type="entry name" value="PAS-like_dom_sf"/>
</dbReference>
<dbReference type="SUPFAM" id="SSF55874">
    <property type="entry name" value="ATPase domain of HSP90 chaperone/DNA topoisomerase II/histidine kinase"/>
    <property type="match status" value="1"/>
</dbReference>
<comment type="function">
    <text evidence="14">Putative oxygen sensor; modulates the activity of FixJ, a transcriptional activator of nitrogen fixation fixK gene. FixL probably acts as a kinase that phosphorylates FixJ.</text>
</comment>
<dbReference type="SUPFAM" id="SSF55785">
    <property type="entry name" value="PYP-like sensor domain (PAS domain)"/>
    <property type="match status" value="1"/>
</dbReference>
<evidence type="ECO:0000256" key="16">
    <source>
        <dbReference type="SAM" id="Phobius"/>
    </source>
</evidence>
<dbReference type="InterPro" id="IPR000014">
    <property type="entry name" value="PAS"/>
</dbReference>
<feature type="domain" description="CHASE" evidence="19">
    <location>
        <begin position="266"/>
        <end position="492"/>
    </location>
</feature>
<proteinExistence type="predicted"/>
<dbReference type="SMART" id="SM00091">
    <property type="entry name" value="PAS"/>
    <property type="match status" value="1"/>
</dbReference>
<evidence type="ECO:0000313" key="20">
    <source>
        <dbReference type="EMBL" id="TCV82362.1"/>
    </source>
</evidence>
<dbReference type="EMBL" id="SMCO01000022">
    <property type="protein sequence ID" value="TCV82362.1"/>
    <property type="molecule type" value="Genomic_DNA"/>
</dbReference>
<dbReference type="InterPro" id="IPR036890">
    <property type="entry name" value="HATPase_C_sf"/>
</dbReference>
<dbReference type="FunFam" id="3.30.565.10:FF:000006">
    <property type="entry name" value="Sensor histidine kinase WalK"/>
    <property type="match status" value="1"/>
</dbReference>
<dbReference type="FunFam" id="1.10.287.130:FF:000001">
    <property type="entry name" value="Two-component sensor histidine kinase"/>
    <property type="match status" value="1"/>
</dbReference>
<keyword evidence="7 16" id="KW-0812">Transmembrane</keyword>
<dbReference type="InterPro" id="IPR007895">
    <property type="entry name" value="MASE1"/>
</dbReference>
<dbReference type="InterPro" id="IPR005467">
    <property type="entry name" value="His_kinase_dom"/>
</dbReference>
<evidence type="ECO:0000256" key="5">
    <source>
        <dbReference type="ARBA" id="ARBA00022553"/>
    </source>
</evidence>
<comment type="subcellular location">
    <subcellularLocation>
        <location evidence="2">Cell inner membrane</location>
        <topology evidence="2">Multi-pass membrane protein</topology>
    </subcellularLocation>
</comment>
<keyword evidence="8" id="KW-0547">Nucleotide-binding</keyword>
<feature type="transmembrane region" description="Helical" evidence="16">
    <location>
        <begin position="133"/>
        <end position="159"/>
    </location>
</feature>
<evidence type="ECO:0000256" key="1">
    <source>
        <dbReference type="ARBA" id="ARBA00000085"/>
    </source>
</evidence>